<keyword evidence="3" id="KW-1185">Reference proteome</keyword>
<proteinExistence type="predicted"/>
<dbReference type="Proteomes" id="UP000192251">
    <property type="component" value="Chromosome"/>
</dbReference>
<dbReference type="KEGG" id="kab:B7C62_20810"/>
<keyword evidence="1" id="KW-0472">Membrane</keyword>
<dbReference type="EMBL" id="CP020563">
    <property type="protein sequence ID" value="ARF74399.1"/>
    <property type="molecule type" value="Genomic_DNA"/>
</dbReference>
<protein>
    <recommendedName>
        <fullName evidence="4">Integral membrane protein</fullName>
    </recommendedName>
</protein>
<dbReference type="AlphaFoldDB" id="A0ABC8BVE5"/>
<organism evidence="2 3">
    <name type="scientific">Kitasatospora albolonga</name>
    <dbReference type="NCBI Taxonomy" id="68173"/>
    <lineage>
        <taxon>Bacteria</taxon>
        <taxon>Bacillati</taxon>
        <taxon>Actinomycetota</taxon>
        <taxon>Actinomycetes</taxon>
        <taxon>Kitasatosporales</taxon>
        <taxon>Streptomycetaceae</taxon>
        <taxon>Kitasatospora</taxon>
    </lineage>
</organism>
<evidence type="ECO:0000313" key="3">
    <source>
        <dbReference type="Proteomes" id="UP000192251"/>
    </source>
</evidence>
<feature type="transmembrane region" description="Helical" evidence="1">
    <location>
        <begin position="112"/>
        <end position="132"/>
    </location>
</feature>
<evidence type="ECO:0000313" key="2">
    <source>
        <dbReference type="EMBL" id="ARF74399.1"/>
    </source>
</evidence>
<keyword evidence="1" id="KW-1133">Transmembrane helix</keyword>
<feature type="transmembrane region" description="Helical" evidence="1">
    <location>
        <begin position="81"/>
        <end position="100"/>
    </location>
</feature>
<name>A0ABC8BVE5_9ACTN</name>
<feature type="transmembrane region" description="Helical" evidence="1">
    <location>
        <begin position="12"/>
        <end position="35"/>
    </location>
</feature>
<feature type="transmembrane region" description="Helical" evidence="1">
    <location>
        <begin position="47"/>
        <end position="69"/>
    </location>
</feature>
<dbReference type="RefSeq" id="WP_084748319.1">
    <property type="nucleotide sequence ID" value="NZ_CP020563.1"/>
</dbReference>
<sequence>MSQVLHRRIAPALVILQLLYLVLMELAFAFLAPATAEPAPAGSALPVYWATVAGVAVVMAAGALVLASAPAGARVPGPVRWVLLALLGLLELGIAASFLHAAVTGSPGPDTVIAGLGVPAAGSVVAGCVLGLRAERTPRGSRTPLGSEPHGVG</sequence>
<reference evidence="2 3" key="1">
    <citation type="submission" date="2017-04" db="EMBL/GenBank/DDBJ databases">
        <title>The complete genome sequence of Streptomyces albolongus YIM 101047, the producer of novel bafilomycins and novel odoriferous sesquiterpenoids.</title>
        <authorList>
            <person name="Yin M."/>
            <person name="Jiang Y."/>
        </authorList>
    </citation>
    <scope>NUCLEOTIDE SEQUENCE [LARGE SCALE GENOMIC DNA]</scope>
    <source>
        <strain evidence="2 3">YIM 101047</strain>
    </source>
</reference>
<gene>
    <name evidence="2" type="ORF">B7C62_20810</name>
</gene>
<keyword evidence="1" id="KW-0812">Transmembrane</keyword>
<accession>A0ABC8BVE5</accession>
<evidence type="ECO:0008006" key="4">
    <source>
        <dbReference type="Google" id="ProtNLM"/>
    </source>
</evidence>
<evidence type="ECO:0000256" key="1">
    <source>
        <dbReference type="SAM" id="Phobius"/>
    </source>
</evidence>